<gene>
    <name evidence="1" type="ORF">UU42_C0010G0006</name>
</gene>
<dbReference type="Proteomes" id="UP000034676">
    <property type="component" value="Unassembled WGS sequence"/>
</dbReference>
<evidence type="ECO:0000313" key="1">
    <source>
        <dbReference type="EMBL" id="KKR91511.1"/>
    </source>
</evidence>
<proteinExistence type="predicted"/>
<organism evidence="1 2">
    <name type="scientific">Candidatus Woesebacteria bacterium GW2011_GWA1_41_13b</name>
    <dbReference type="NCBI Taxonomy" id="1618555"/>
    <lineage>
        <taxon>Bacteria</taxon>
        <taxon>Candidatus Woeseibacteriota</taxon>
    </lineage>
</organism>
<dbReference type="EMBL" id="LCAO01000010">
    <property type="protein sequence ID" value="KKR91511.1"/>
    <property type="molecule type" value="Genomic_DNA"/>
</dbReference>
<evidence type="ECO:0008006" key="3">
    <source>
        <dbReference type="Google" id="ProtNLM"/>
    </source>
</evidence>
<comment type="caution">
    <text evidence="1">The sequence shown here is derived from an EMBL/GenBank/DDBJ whole genome shotgun (WGS) entry which is preliminary data.</text>
</comment>
<dbReference type="AlphaFoldDB" id="A0A0G0UVD8"/>
<name>A0A0G0UVD8_9BACT</name>
<sequence length="175" mass="20447">MKLKIVGLLVCLFIIFSIFPSSVYADYVLPYPSYMPGNKLYKPSRFFDAVQKFWYWGNIASFKYRLKLADKYLVEAKTLFEYRQYLLGVDALKRSNQQIPYIKQHLESAKNEDKNIDHMRILMVSGMDAHIKTLEGLSAELPSDYQWVPEKQSPTSINFTQLLQETIATRRAVME</sequence>
<accession>A0A0G0UVD8</accession>
<protein>
    <recommendedName>
        <fullName evidence="3">DUF5667 domain-containing protein</fullName>
    </recommendedName>
</protein>
<reference evidence="1 2" key="1">
    <citation type="journal article" date="2015" name="Nature">
        <title>rRNA introns, odd ribosomes, and small enigmatic genomes across a large radiation of phyla.</title>
        <authorList>
            <person name="Brown C.T."/>
            <person name="Hug L.A."/>
            <person name="Thomas B.C."/>
            <person name="Sharon I."/>
            <person name="Castelle C.J."/>
            <person name="Singh A."/>
            <person name="Wilkins M.J."/>
            <person name="Williams K.H."/>
            <person name="Banfield J.F."/>
        </authorList>
    </citation>
    <scope>NUCLEOTIDE SEQUENCE [LARGE SCALE GENOMIC DNA]</scope>
</reference>
<evidence type="ECO:0000313" key="2">
    <source>
        <dbReference type="Proteomes" id="UP000034676"/>
    </source>
</evidence>